<dbReference type="Proteomes" id="UP000244335">
    <property type="component" value="Unassembled WGS sequence"/>
</dbReference>
<comment type="caution">
    <text evidence="4">The sequence shown here is derived from an EMBL/GenBank/DDBJ whole genome shotgun (WGS) entry which is preliminary data.</text>
</comment>
<evidence type="ECO:0000313" key="4">
    <source>
        <dbReference type="EMBL" id="PVE55109.1"/>
    </source>
</evidence>
<name>A0AA92H9R4_RHIRH</name>
<dbReference type="Pfam" id="PF13439">
    <property type="entry name" value="Glyco_transf_4"/>
    <property type="match status" value="1"/>
</dbReference>
<dbReference type="PANTHER" id="PTHR45947">
    <property type="entry name" value="SULFOQUINOVOSYL TRANSFERASE SQD2"/>
    <property type="match status" value="1"/>
</dbReference>
<evidence type="ECO:0000259" key="2">
    <source>
        <dbReference type="Pfam" id="PF00534"/>
    </source>
</evidence>
<reference evidence="4 5" key="1">
    <citation type="submission" date="2018-04" db="EMBL/GenBank/DDBJ databases">
        <authorList>
            <person name="Hagen T."/>
        </authorList>
    </citation>
    <scope>NUCLEOTIDE SEQUENCE [LARGE SCALE GENOMIC DNA]</scope>
    <source>
        <strain evidence="4 5">TPD7009</strain>
    </source>
</reference>
<dbReference type="InterPro" id="IPR001296">
    <property type="entry name" value="Glyco_trans_1"/>
</dbReference>
<dbReference type="AlphaFoldDB" id="A0AA92H9R4"/>
<dbReference type="GO" id="GO:0016757">
    <property type="term" value="F:glycosyltransferase activity"/>
    <property type="evidence" value="ECO:0007669"/>
    <property type="project" value="InterPro"/>
</dbReference>
<accession>A0AA92H9R4</accession>
<dbReference type="EMBL" id="QDFR01000002">
    <property type="protein sequence ID" value="PVE55109.1"/>
    <property type="molecule type" value="Genomic_DNA"/>
</dbReference>
<organism evidence="4 5">
    <name type="scientific">Rhizobium rhizogenes</name>
    <name type="common">Agrobacterium rhizogenes</name>
    <dbReference type="NCBI Taxonomy" id="359"/>
    <lineage>
        <taxon>Bacteria</taxon>
        <taxon>Pseudomonadati</taxon>
        <taxon>Pseudomonadota</taxon>
        <taxon>Alphaproteobacteria</taxon>
        <taxon>Hyphomicrobiales</taxon>
        <taxon>Rhizobiaceae</taxon>
        <taxon>Rhizobium/Agrobacterium group</taxon>
        <taxon>Rhizobium</taxon>
    </lineage>
</organism>
<dbReference type="SUPFAM" id="SSF53756">
    <property type="entry name" value="UDP-Glycosyltransferase/glycogen phosphorylase"/>
    <property type="match status" value="1"/>
</dbReference>
<evidence type="ECO:0000256" key="1">
    <source>
        <dbReference type="SAM" id="MobiDB-lite"/>
    </source>
</evidence>
<evidence type="ECO:0000313" key="5">
    <source>
        <dbReference type="Proteomes" id="UP000244335"/>
    </source>
</evidence>
<sequence>MNSVLQNRWATKTTTPRIPTSMGGPREETMRVLHVFETLPGGPATYLSEVAPHQVAKYGAANVRVIVPDRHLSHVQNIPLSCIATFRRNGRYKSLAALARAVTEEVQSFRPDVVHAHSTFAGLAVRLVGALNRNFPPVVYCPHGWSFDMETLGPLRPVAKLGERLLAPLCQKIVAISQHEYDRGIEAGISPDRMVVIENGLSSNRPVAVPVEWSDPRLKVLFVGRLDRQKGVDVLLKAVQSLGSQVAVKVIGAHVTTKEEQNKPISVPDNVELLGWKSPEEIAGYMNACDVVVMPSRWEGFGLVAVEAMRAKKPVIVSAVGGLRSIVRHGQTGFLVPAGDSDALAQTIVARDRAGWREMGLAGYMRFLSRYQSDRMNGDIVDLYDQITGKQTAEVRVLA</sequence>
<dbReference type="InterPro" id="IPR028098">
    <property type="entry name" value="Glyco_trans_4-like_N"/>
</dbReference>
<gene>
    <name evidence="4" type="ORF">DC430_07740</name>
</gene>
<dbReference type="InterPro" id="IPR050194">
    <property type="entry name" value="Glycosyltransferase_grp1"/>
</dbReference>
<feature type="compositionally biased region" description="Polar residues" evidence="1">
    <location>
        <begin position="1"/>
        <end position="18"/>
    </location>
</feature>
<proteinExistence type="predicted"/>
<feature type="region of interest" description="Disordered" evidence="1">
    <location>
        <begin position="1"/>
        <end position="25"/>
    </location>
</feature>
<protein>
    <submittedName>
        <fullName evidence="4">Glycosyltransferase family 1 protein</fullName>
    </submittedName>
</protein>
<evidence type="ECO:0000259" key="3">
    <source>
        <dbReference type="Pfam" id="PF13439"/>
    </source>
</evidence>
<dbReference type="PANTHER" id="PTHR45947:SF3">
    <property type="entry name" value="SULFOQUINOVOSYL TRANSFERASE SQD2"/>
    <property type="match status" value="1"/>
</dbReference>
<feature type="domain" description="Glycosyl transferase family 1" evidence="2">
    <location>
        <begin position="215"/>
        <end position="348"/>
    </location>
</feature>
<dbReference type="Pfam" id="PF00534">
    <property type="entry name" value="Glycos_transf_1"/>
    <property type="match status" value="1"/>
</dbReference>
<dbReference type="Gene3D" id="3.40.50.2000">
    <property type="entry name" value="Glycogen Phosphorylase B"/>
    <property type="match status" value="2"/>
</dbReference>
<feature type="domain" description="Glycosyltransferase subfamily 4-like N-terminal" evidence="3">
    <location>
        <begin position="41"/>
        <end position="202"/>
    </location>
</feature>